<evidence type="ECO:0000313" key="3">
    <source>
        <dbReference type="Proteomes" id="UP000566819"/>
    </source>
</evidence>
<name>A0A8H4R978_9HELO</name>
<comment type="caution">
    <text evidence="2">The sequence shown here is derived from an EMBL/GenBank/DDBJ whole genome shotgun (WGS) entry which is preliminary data.</text>
</comment>
<feature type="region of interest" description="Disordered" evidence="1">
    <location>
        <begin position="155"/>
        <end position="174"/>
    </location>
</feature>
<dbReference type="Proteomes" id="UP000566819">
    <property type="component" value="Unassembled WGS sequence"/>
</dbReference>
<evidence type="ECO:0000313" key="2">
    <source>
        <dbReference type="EMBL" id="KAF4624505.1"/>
    </source>
</evidence>
<dbReference type="AlphaFoldDB" id="A0A8H4R978"/>
<protein>
    <submittedName>
        <fullName evidence="2">Uncharacterized protein</fullName>
    </submittedName>
</protein>
<feature type="region of interest" description="Disordered" evidence="1">
    <location>
        <begin position="201"/>
        <end position="227"/>
    </location>
</feature>
<sequence length="321" mass="35957">MHGLDADPELKNRILQALKVSPGSAIFVNGIRIYRGYEQYFEQLDDTRDRPFEQPFSRRRSRSPVRGDDRHDRHRVRSRSPIRGRSPRQAFDAQDGAYSGPNMDMCSPPRRPRYRTPSPPRQSFRAPSPARLPPPRPRSPKPVSGSNAVVYEARGRGMQRRQAQRQLPVDKSQSQQIQAKAAPSYLLLQNVHAKANDAQPRAPLGQLTNSTRAENVPRSGGSTSQSAAATNFKYSQPNSQPLTPIPAKHIEPEPVVNDPHFVLGIGTGAREAEIVDAYNQKMWEIEIEKISDGSFTDPATQLAWDDSVRILKAAKRKLVGY</sequence>
<reference evidence="2 3" key="1">
    <citation type="submission" date="2020-03" db="EMBL/GenBank/DDBJ databases">
        <title>Draft Genome Sequence of Cudoniella acicularis.</title>
        <authorList>
            <person name="Buettner E."/>
            <person name="Kellner H."/>
        </authorList>
    </citation>
    <scope>NUCLEOTIDE SEQUENCE [LARGE SCALE GENOMIC DNA]</scope>
    <source>
        <strain evidence="2 3">DSM 108380</strain>
    </source>
</reference>
<feature type="compositionally biased region" description="Basic residues" evidence="1">
    <location>
        <begin position="72"/>
        <end position="86"/>
    </location>
</feature>
<dbReference type="EMBL" id="JAAMPI010001636">
    <property type="protein sequence ID" value="KAF4624505.1"/>
    <property type="molecule type" value="Genomic_DNA"/>
</dbReference>
<proteinExistence type="predicted"/>
<feature type="compositionally biased region" description="Low complexity" evidence="1">
    <location>
        <begin position="164"/>
        <end position="174"/>
    </location>
</feature>
<keyword evidence="3" id="KW-1185">Reference proteome</keyword>
<evidence type="ECO:0000256" key="1">
    <source>
        <dbReference type="SAM" id="MobiDB-lite"/>
    </source>
</evidence>
<organism evidence="2 3">
    <name type="scientific">Cudoniella acicularis</name>
    <dbReference type="NCBI Taxonomy" id="354080"/>
    <lineage>
        <taxon>Eukaryota</taxon>
        <taxon>Fungi</taxon>
        <taxon>Dikarya</taxon>
        <taxon>Ascomycota</taxon>
        <taxon>Pezizomycotina</taxon>
        <taxon>Leotiomycetes</taxon>
        <taxon>Helotiales</taxon>
        <taxon>Tricladiaceae</taxon>
        <taxon>Cudoniella</taxon>
    </lineage>
</organism>
<dbReference type="OrthoDB" id="3540452at2759"/>
<gene>
    <name evidence="2" type="ORF">G7Y89_g13665</name>
</gene>
<accession>A0A8H4R978</accession>
<feature type="region of interest" description="Disordered" evidence="1">
    <location>
        <begin position="46"/>
        <end position="146"/>
    </location>
</feature>